<dbReference type="Gene3D" id="2.60.120.290">
    <property type="entry name" value="Spermadhesin, CUB domain"/>
    <property type="match status" value="2"/>
</dbReference>
<feature type="disulfide bond" evidence="2">
    <location>
        <begin position="297"/>
        <end position="315"/>
    </location>
</feature>
<dbReference type="InterPro" id="IPR056707">
    <property type="entry name" value="DUF7805"/>
</dbReference>
<dbReference type="SMART" id="SM00042">
    <property type="entry name" value="CUB"/>
    <property type="match status" value="1"/>
</dbReference>
<organism evidence="4 5">
    <name type="scientific">Cordylochernes scorpioides</name>
    <dbReference type="NCBI Taxonomy" id="51811"/>
    <lineage>
        <taxon>Eukaryota</taxon>
        <taxon>Metazoa</taxon>
        <taxon>Ecdysozoa</taxon>
        <taxon>Arthropoda</taxon>
        <taxon>Chelicerata</taxon>
        <taxon>Arachnida</taxon>
        <taxon>Pseudoscorpiones</taxon>
        <taxon>Cheliferoidea</taxon>
        <taxon>Chernetidae</taxon>
        <taxon>Cordylochernes</taxon>
    </lineage>
</organism>
<dbReference type="PANTHER" id="PTHR46060:SF1">
    <property type="entry name" value="MARINER MOS1 TRANSPOSASE-LIKE PROTEIN"/>
    <property type="match status" value="1"/>
</dbReference>
<dbReference type="SUPFAM" id="SSF57424">
    <property type="entry name" value="LDL receptor-like module"/>
    <property type="match status" value="1"/>
</dbReference>
<dbReference type="Pfam" id="PF17906">
    <property type="entry name" value="HTH_48"/>
    <property type="match status" value="1"/>
</dbReference>
<keyword evidence="1 2" id="KW-1015">Disulfide bond</keyword>
<protein>
    <recommendedName>
        <fullName evidence="3">CUB domain-containing protein</fullName>
    </recommendedName>
</protein>
<proteinExistence type="predicted"/>
<dbReference type="PROSITE" id="PS01180">
    <property type="entry name" value="CUB"/>
    <property type="match status" value="1"/>
</dbReference>
<dbReference type="Gene3D" id="3.30.420.10">
    <property type="entry name" value="Ribonuclease H-like superfamily/Ribonuclease H"/>
    <property type="match status" value="2"/>
</dbReference>
<dbReference type="PANTHER" id="PTHR46060">
    <property type="entry name" value="MARINER MOS1 TRANSPOSASE-LIKE PROTEIN"/>
    <property type="match status" value="1"/>
</dbReference>
<dbReference type="InterPro" id="IPR041426">
    <property type="entry name" value="Mos1_HTH"/>
</dbReference>
<dbReference type="EMBL" id="CP092863">
    <property type="protein sequence ID" value="UYV61094.1"/>
    <property type="molecule type" value="Genomic_DNA"/>
</dbReference>
<dbReference type="Proteomes" id="UP001235939">
    <property type="component" value="Chromosome 01"/>
</dbReference>
<evidence type="ECO:0000256" key="1">
    <source>
        <dbReference type="ARBA" id="ARBA00023157"/>
    </source>
</evidence>
<feature type="disulfide bond" evidence="2">
    <location>
        <begin position="290"/>
        <end position="302"/>
    </location>
</feature>
<dbReference type="Gene3D" id="1.10.10.1450">
    <property type="match status" value="1"/>
</dbReference>
<evidence type="ECO:0000313" key="5">
    <source>
        <dbReference type="Proteomes" id="UP001235939"/>
    </source>
</evidence>
<evidence type="ECO:0000256" key="2">
    <source>
        <dbReference type="PROSITE-ProRule" id="PRU00124"/>
    </source>
</evidence>
<reference evidence="4 5" key="1">
    <citation type="submission" date="2022-01" db="EMBL/GenBank/DDBJ databases">
        <title>A chromosomal length assembly of Cordylochernes scorpioides.</title>
        <authorList>
            <person name="Zeh D."/>
            <person name="Zeh J."/>
        </authorList>
    </citation>
    <scope>NUCLEOTIDE SEQUENCE [LARGE SCALE GENOMIC DNA]</scope>
    <source>
        <strain evidence="4">IN4F17</strain>
        <tissue evidence="4">Whole Body</tissue>
    </source>
</reference>
<evidence type="ECO:0000259" key="3">
    <source>
        <dbReference type="PROSITE" id="PS01180"/>
    </source>
</evidence>
<dbReference type="Pfam" id="PF25090">
    <property type="entry name" value="DUF7805"/>
    <property type="match status" value="1"/>
</dbReference>
<keyword evidence="5" id="KW-1185">Reference proteome</keyword>
<dbReference type="CDD" id="cd00041">
    <property type="entry name" value="CUB"/>
    <property type="match status" value="2"/>
</dbReference>
<dbReference type="InterPro" id="IPR002172">
    <property type="entry name" value="LDrepeatLR_classA_rpt"/>
</dbReference>
<dbReference type="PROSITE" id="PS50068">
    <property type="entry name" value="LDLRA_2"/>
    <property type="match status" value="1"/>
</dbReference>
<dbReference type="Pfam" id="PF00057">
    <property type="entry name" value="Ldl_recept_a"/>
    <property type="match status" value="1"/>
</dbReference>
<dbReference type="InterPro" id="IPR052709">
    <property type="entry name" value="Transposase-MT_Hybrid"/>
</dbReference>
<dbReference type="SUPFAM" id="SSF49854">
    <property type="entry name" value="Spermadhesin, CUB domain"/>
    <property type="match status" value="2"/>
</dbReference>
<accession>A0ABY6JWT7</accession>
<comment type="caution">
    <text evidence="2">Lacks conserved residue(s) required for the propagation of feature annotation.</text>
</comment>
<dbReference type="InterPro" id="IPR036397">
    <property type="entry name" value="RNaseH_sf"/>
</dbReference>
<dbReference type="InterPro" id="IPR036055">
    <property type="entry name" value="LDL_receptor-like_sf"/>
</dbReference>
<dbReference type="Pfam" id="PF00431">
    <property type="entry name" value="CUB"/>
    <property type="match status" value="1"/>
</dbReference>
<gene>
    <name evidence="4" type="ORF">LAZ67_1003391</name>
</gene>
<dbReference type="Gene3D" id="4.10.400.10">
    <property type="entry name" value="Low-density Lipoprotein Receptor"/>
    <property type="match status" value="1"/>
</dbReference>
<evidence type="ECO:0000313" key="4">
    <source>
        <dbReference type="EMBL" id="UYV61094.1"/>
    </source>
</evidence>
<feature type="domain" description="CUB" evidence="3">
    <location>
        <begin position="462"/>
        <end position="599"/>
    </location>
</feature>
<sequence length="949" mass="105050">MEQKLKQRICIEFCVKLQISATDTFEMLNKAFPNNAPKRTTVFEWHSRFEAGRISIEDDPQNPRTTLLELEQDTGISKTTIGRIVTEDLRLKKTPAKFIPRFLTNEQKLCRLATCEDMLEMTRTDPEWKDKIITGDETWVYGYDPETKRQSAEWIGKRFEKKRPEKWTNGDSILHHDNARPHTAHLVTSFLAKNGTEILPQPPYSPDIAPNDFFLFPKLKAVLKGRHFDTREDIIEKSLLALKSIPKEAYKNCFDNWEKRWRCVDKERVTQAAILLLGAWLVVLPPAQTCRPSELPCGGGACVALARYCDGTDDCGDGSDEPSGCTACNRTLRENSMSNTHSGSPSPNINWLVRSDSSLGLGVGGAHIPVLPDWEPGNLEGSLVDMASARQQQSCPKGHLEILEEGQSTGGQFCGHMAGRSAVYYGVSTSPSASWPSLTSPTLFGPRSAPFSLGIPVAGTFCGRTFSDCSARRCKLRSPNFPGLYPRNVTCDLLVRPTGPARVIVRQDSEYKVALSPPRDTSECSPVGDIVKVYDGENPSAPLLAEWCGSGPLPAVTSSGPALLVRLISVQSHVLHSARLELDATIETASGPELRLDSRGKCELQLLHFGPPRRFCEQSGPIVCARAADYADLSPPRPCRPPTESYLSSGPEAGLAYRMADPGALAVWSVRYEIVDSYRQGEPQLDTLCDSRFFASSGTFSSPRNVFLYGRGGSQNLTCTYHFHAPPGHRVRMAITSARLRSDTCVHYLDNVVHQLRCRSMSSDQDATHFGFQGHYEFVSQEPCERGLSWLNASSEGELLFTPDVIMNMSLPLRCRWVLEAAPHKYLYLKIAGSDGSGGCSSGNRIAVYGPQDPEPRVLVCVLGNSREEFDVFSLAWYNESRTASRDQLIVEVMASVIPATFSVRWLEVTRRSGQSLRTVNCLHECPELSACISPELWCDGSAPLSIWL</sequence>
<dbReference type="InterPro" id="IPR000859">
    <property type="entry name" value="CUB_dom"/>
</dbReference>
<dbReference type="InterPro" id="IPR035914">
    <property type="entry name" value="Sperma_CUB_dom_sf"/>
</dbReference>
<dbReference type="SMART" id="SM00192">
    <property type="entry name" value="LDLa"/>
    <property type="match status" value="1"/>
</dbReference>
<dbReference type="InterPro" id="IPR023415">
    <property type="entry name" value="LDLR_class-A_CS"/>
</dbReference>
<dbReference type="PROSITE" id="PS01209">
    <property type="entry name" value="LDLRA_1"/>
    <property type="match status" value="1"/>
</dbReference>
<name>A0ABY6JWT7_9ARAC</name>
<dbReference type="CDD" id="cd00112">
    <property type="entry name" value="LDLa"/>
    <property type="match status" value="1"/>
</dbReference>